<dbReference type="PANTHER" id="PTHR30040">
    <property type="entry name" value="THIAMINE BIOSYNTHESIS LIPOPROTEIN APBE"/>
    <property type="match status" value="1"/>
</dbReference>
<keyword evidence="12" id="KW-0997">Cell inner membrane</keyword>
<evidence type="ECO:0000256" key="9">
    <source>
        <dbReference type="ARBA" id="ARBA00048540"/>
    </source>
</evidence>
<evidence type="ECO:0000256" key="8">
    <source>
        <dbReference type="ARBA" id="ARBA00031306"/>
    </source>
</evidence>
<comment type="cofactor">
    <cofactor evidence="11">
        <name>Mg(2+)</name>
        <dbReference type="ChEBI" id="CHEBI:18420"/>
    </cofactor>
    <cofactor evidence="11">
        <name>Mn(2+)</name>
        <dbReference type="ChEBI" id="CHEBI:29035"/>
    </cofactor>
    <text evidence="11">Magnesium. Can also use manganese.</text>
</comment>
<dbReference type="eggNOG" id="COG1477">
    <property type="taxonomic scope" value="Bacteria"/>
</dbReference>
<name>N1WSH9_9FLAO</name>
<keyword evidence="12 13" id="KW-0449">Lipoprotein</keyword>
<evidence type="ECO:0000256" key="10">
    <source>
        <dbReference type="PIRNR" id="PIRNR006268"/>
    </source>
</evidence>
<dbReference type="GO" id="GO:0005886">
    <property type="term" value="C:plasma membrane"/>
    <property type="evidence" value="ECO:0007669"/>
    <property type="project" value="UniProtKB-SubCell"/>
</dbReference>
<keyword evidence="3 10" id="KW-0285">Flavoprotein</keyword>
<evidence type="ECO:0000256" key="5">
    <source>
        <dbReference type="ARBA" id="ARBA00022723"/>
    </source>
</evidence>
<dbReference type="PATRIC" id="fig|1189619.4.peg.1115"/>
<dbReference type="EC" id="2.7.1.180" evidence="1 10"/>
<dbReference type="GO" id="GO:0046872">
    <property type="term" value="F:metal ion binding"/>
    <property type="evidence" value="ECO:0007669"/>
    <property type="project" value="UniProtKB-UniRule"/>
</dbReference>
<dbReference type="PANTHER" id="PTHR30040:SF2">
    <property type="entry name" value="FAD:PROTEIN FMN TRANSFERASE"/>
    <property type="match status" value="1"/>
</dbReference>
<dbReference type="EMBL" id="APLF01000004">
    <property type="protein sequence ID" value="EMY81945.1"/>
    <property type="molecule type" value="Genomic_DNA"/>
</dbReference>
<feature type="binding site" evidence="11">
    <location>
        <position position="281"/>
    </location>
    <ligand>
        <name>Mg(2+)</name>
        <dbReference type="ChEBI" id="CHEBI:18420"/>
    </ligand>
</feature>
<dbReference type="Pfam" id="PF02424">
    <property type="entry name" value="ApbE"/>
    <property type="match status" value="1"/>
</dbReference>
<dbReference type="Proteomes" id="UP000012317">
    <property type="component" value="Unassembled WGS sequence"/>
</dbReference>
<evidence type="ECO:0000256" key="4">
    <source>
        <dbReference type="ARBA" id="ARBA00022679"/>
    </source>
</evidence>
<comment type="function">
    <text evidence="12">Flavin transferase that catalyzes the transfer of the FMN moiety of FAD and its covalent binding to the hydroxyl group of a threonine residue in a target flavoprotein.</text>
</comment>
<dbReference type="STRING" id="1189619.pgond44_05375"/>
<evidence type="ECO:0000313" key="13">
    <source>
        <dbReference type="EMBL" id="EMY81945.1"/>
    </source>
</evidence>
<evidence type="ECO:0000256" key="6">
    <source>
        <dbReference type="ARBA" id="ARBA00022827"/>
    </source>
</evidence>
<dbReference type="InterPro" id="IPR003374">
    <property type="entry name" value="ApbE-like_sf"/>
</dbReference>
<evidence type="ECO:0000256" key="1">
    <source>
        <dbReference type="ARBA" id="ARBA00011955"/>
    </source>
</evidence>
<keyword evidence="12" id="KW-0472">Membrane</keyword>
<dbReference type="PIRSF" id="PIRSF006268">
    <property type="entry name" value="ApbE"/>
    <property type="match status" value="1"/>
</dbReference>
<evidence type="ECO:0000256" key="2">
    <source>
        <dbReference type="ARBA" id="ARBA00016337"/>
    </source>
</evidence>
<keyword evidence="14" id="KW-1185">Reference proteome</keyword>
<dbReference type="Gene3D" id="3.10.520.10">
    <property type="entry name" value="ApbE-like domains"/>
    <property type="match status" value="1"/>
</dbReference>
<dbReference type="RefSeq" id="WP_003437620.1">
    <property type="nucleotide sequence ID" value="NZ_APLF01000004.1"/>
</dbReference>
<comment type="subcellular location">
    <subcellularLocation>
        <location evidence="12">Cell inner membrane</location>
        <topology evidence="12">Lipid-anchor</topology>
        <orientation evidence="12">Periplasmic side</orientation>
    </subcellularLocation>
</comment>
<sequence>MKYLFLVLSLLFLSCDKDTPNAQSLRGSAIGTTYSIKYFSEDYILMGSEIDSILKDINLSMSTYMPESDISRINSGELVVVDQNFQKVFKASKRIYEDTQGYFDPSVGLLVNAYGFGPLGYSEDVTEKQIDSLFQFVGFNHIQLSEDAQVASSLPVFYLDFNAIAKGYTVDVFGEYLHSKGVNNYLVEIGGEVRVKGKNLEKASPWKVGIELPVANNSRELMYGIQLKNESLATSGNYRKFRSDSLSGKKYVHTINPNTGQSQKTDILSASVITTTCADADAYATAFMAMGFEKSIQFIEKQNAIKVIFIYSDSEGNQKTYISPELQSSVEEF</sequence>
<comment type="similarity">
    <text evidence="10 12">Belongs to the ApbE family.</text>
</comment>
<comment type="catalytic activity">
    <reaction evidence="9 10 12">
        <text>L-threonyl-[protein] + FAD = FMN-L-threonyl-[protein] + AMP + H(+)</text>
        <dbReference type="Rhea" id="RHEA:36847"/>
        <dbReference type="Rhea" id="RHEA-COMP:11060"/>
        <dbReference type="Rhea" id="RHEA-COMP:11061"/>
        <dbReference type="ChEBI" id="CHEBI:15378"/>
        <dbReference type="ChEBI" id="CHEBI:30013"/>
        <dbReference type="ChEBI" id="CHEBI:57692"/>
        <dbReference type="ChEBI" id="CHEBI:74257"/>
        <dbReference type="ChEBI" id="CHEBI:456215"/>
        <dbReference type="EC" id="2.7.1.180"/>
    </reaction>
</comment>
<dbReference type="SUPFAM" id="SSF143631">
    <property type="entry name" value="ApbE-like"/>
    <property type="match status" value="1"/>
</dbReference>
<proteinExistence type="inferred from homology"/>
<evidence type="ECO:0000256" key="12">
    <source>
        <dbReference type="RuleBase" id="RU363002"/>
    </source>
</evidence>
<feature type="binding site" evidence="11">
    <location>
        <position position="285"/>
    </location>
    <ligand>
        <name>Mg(2+)</name>
        <dbReference type="ChEBI" id="CHEBI:18420"/>
    </ligand>
</feature>
<dbReference type="AlphaFoldDB" id="N1WSH9"/>
<keyword evidence="12" id="KW-1003">Cell membrane</keyword>
<dbReference type="GO" id="GO:0016740">
    <property type="term" value="F:transferase activity"/>
    <property type="evidence" value="ECO:0007669"/>
    <property type="project" value="UniProtKB-UniRule"/>
</dbReference>
<organism evidence="13 14">
    <name type="scientific">Psychroflexus gondwanensis ACAM 44</name>
    <dbReference type="NCBI Taxonomy" id="1189619"/>
    <lineage>
        <taxon>Bacteria</taxon>
        <taxon>Pseudomonadati</taxon>
        <taxon>Bacteroidota</taxon>
        <taxon>Flavobacteriia</taxon>
        <taxon>Flavobacteriales</taxon>
        <taxon>Flavobacteriaceae</taxon>
        <taxon>Psychroflexus</taxon>
    </lineage>
</organism>
<evidence type="ECO:0000256" key="7">
    <source>
        <dbReference type="ARBA" id="ARBA00022842"/>
    </source>
</evidence>
<accession>N1WSH9</accession>
<protein>
    <recommendedName>
        <fullName evidence="2 10">FAD:protein FMN transferase</fullName>
        <ecNumber evidence="1 10">2.7.1.180</ecNumber>
    </recommendedName>
    <alternativeName>
        <fullName evidence="8 10">Flavin transferase</fullName>
    </alternativeName>
</protein>
<keyword evidence="6 10" id="KW-0274">FAD</keyword>
<comment type="caution">
    <text evidence="13">The sequence shown here is derived from an EMBL/GenBank/DDBJ whole genome shotgun (WGS) entry which is preliminary data.</text>
</comment>
<evidence type="ECO:0000313" key="14">
    <source>
        <dbReference type="Proteomes" id="UP000012317"/>
    </source>
</evidence>
<dbReference type="InterPro" id="IPR024932">
    <property type="entry name" value="ApbE"/>
</dbReference>
<feature type="binding site" evidence="11">
    <location>
        <position position="163"/>
    </location>
    <ligand>
        <name>Mg(2+)</name>
        <dbReference type="ChEBI" id="CHEBI:18420"/>
    </ligand>
</feature>
<evidence type="ECO:0000256" key="11">
    <source>
        <dbReference type="PIRSR" id="PIRSR006268-2"/>
    </source>
</evidence>
<keyword evidence="4 10" id="KW-0808">Transferase</keyword>
<keyword evidence="5 10" id="KW-0479">Metal-binding</keyword>
<dbReference type="PROSITE" id="PS51257">
    <property type="entry name" value="PROKAR_LIPOPROTEIN"/>
    <property type="match status" value="1"/>
</dbReference>
<reference evidence="13 14" key="1">
    <citation type="journal article" date="2014" name="Genome Biol. Evol.">
        <title>Extensive gene acquisition in the extremely psychrophilic bacterial species Psychroflexus torquis and the link to sea-ice ecosystem specialism.</title>
        <authorList>
            <person name="Feng S."/>
            <person name="Powell S.M."/>
            <person name="Wilson R."/>
            <person name="Bowman J.P."/>
        </authorList>
    </citation>
    <scope>NUCLEOTIDE SEQUENCE [LARGE SCALE GENOMIC DNA]</scope>
    <source>
        <strain evidence="13 14">ACAM 44</strain>
    </source>
</reference>
<keyword evidence="7 10" id="KW-0460">Magnesium</keyword>
<gene>
    <name evidence="13" type="ORF">pgond44_05375</name>
</gene>
<evidence type="ECO:0000256" key="3">
    <source>
        <dbReference type="ARBA" id="ARBA00022630"/>
    </source>
</evidence>